<dbReference type="Pfam" id="PF08293">
    <property type="entry name" value="MRP-S33"/>
    <property type="match status" value="1"/>
</dbReference>
<dbReference type="GO" id="GO:1990904">
    <property type="term" value="C:ribonucleoprotein complex"/>
    <property type="evidence" value="ECO:0007669"/>
    <property type="project" value="UniProtKB-KW"/>
</dbReference>
<dbReference type="PANTHER" id="PTHR13362">
    <property type="entry name" value="MITOCHONDRIAL RIBOSOMAL PROTEIN S33"/>
    <property type="match status" value="1"/>
</dbReference>
<accession>A0A286UUZ8</accession>
<dbReference type="Proteomes" id="UP000217199">
    <property type="component" value="Unassembled WGS sequence"/>
</dbReference>
<keyword evidence="5" id="KW-0687">Ribonucleoprotein</keyword>
<comment type="similarity">
    <text evidence="2">Belongs to the mitochondrion-specific ribosomal protein mS33 family.</text>
</comment>
<feature type="compositionally biased region" description="Basic and acidic residues" evidence="7">
    <location>
        <begin position="97"/>
        <end position="108"/>
    </location>
</feature>
<dbReference type="OrthoDB" id="2257454at2759"/>
<comment type="caution">
    <text evidence="8">The sequence shown here is derived from an EMBL/GenBank/DDBJ whole genome shotgun (WGS) entry which is preliminary data.</text>
</comment>
<evidence type="ECO:0000256" key="1">
    <source>
        <dbReference type="ARBA" id="ARBA00004173"/>
    </source>
</evidence>
<dbReference type="PANTHER" id="PTHR13362:SF2">
    <property type="entry name" value="SMALL RIBOSOMAL SUBUNIT PROTEIN MS33"/>
    <property type="match status" value="1"/>
</dbReference>
<dbReference type="InParanoid" id="A0A286UUZ8"/>
<keyword evidence="4" id="KW-0496">Mitochondrion</keyword>
<evidence type="ECO:0000256" key="4">
    <source>
        <dbReference type="ARBA" id="ARBA00023128"/>
    </source>
</evidence>
<dbReference type="STRING" id="2282107.A0A286UUZ8"/>
<feature type="region of interest" description="Disordered" evidence="7">
    <location>
        <begin position="81"/>
        <end position="108"/>
    </location>
</feature>
<dbReference type="EMBL" id="NBII01000001">
    <property type="protein sequence ID" value="PAV23407.1"/>
    <property type="molecule type" value="Genomic_DNA"/>
</dbReference>
<reference evidence="8 9" key="1">
    <citation type="journal article" date="2017" name="Mol. Ecol.">
        <title>Comparative and population genomic landscape of Phellinus noxius: A hypervariable fungus causing root rot in trees.</title>
        <authorList>
            <person name="Chung C.L."/>
            <person name="Lee T.J."/>
            <person name="Akiba M."/>
            <person name="Lee H.H."/>
            <person name="Kuo T.H."/>
            <person name="Liu D."/>
            <person name="Ke H.M."/>
            <person name="Yokoi T."/>
            <person name="Roa M.B."/>
            <person name="Lu M.J."/>
            <person name="Chang Y.Y."/>
            <person name="Ann P.J."/>
            <person name="Tsai J.N."/>
            <person name="Chen C.Y."/>
            <person name="Tzean S.S."/>
            <person name="Ota Y."/>
            <person name="Hattori T."/>
            <person name="Sahashi N."/>
            <person name="Liou R.F."/>
            <person name="Kikuchi T."/>
            <person name="Tsai I.J."/>
        </authorList>
    </citation>
    <scope>NUCLEOTIDE SEQUENCE [LARGE SCALE GENOMIC DNA]</scope>
    <source>
        <strain evidence="8 9">FFPRI411160</strain>
    </source>
</reference>
<sequence>MAEVAPAVLKSLNRLRCSIFQTTFNPISRRNGAKYLKSRLRGPSMVEYYPPRDEMSITKLNTIYPGWNLVDIHEVRRKIAVQEHKDRGKGAPKKAKTKADSRRSQKKR</sequence>
<proteinExistence type="inferred from homology"/>
<evidence type="ECO:0000256" key="7">
    <source>
        <dbReference type="SAM" id="MobiDB-lite"/>
    </source>
</evidence>
<organism evidence="8 9">
    <name type="scientific">Pyrrhoderma noxium</name>
    <dbReference type="NCBI Taxonomy" id="2282107"/>
    <lineage>
        <taxon>Eukaryota</taxon>
        <taxon>Fungi</taxon>
        <taxon>Dikarya</taxon>
        <taxon>Basidiomycota</taxon>
        <taxon>Agaricomycotina</taxon>
        <taxon>Agaricomycetes</taxon>
        <taxon>Hymenochaetales</taxon>
        <taxon>Hymenochaetaceae</taxon>
        <taxon>Pyrrhoderma</taxon>
    </lineage>
</organism>
<name>A0A286UUZ8_9AGAM</name>
<evidence type="ECO:0000313" key="9">
    <source>
        <dbReference type="Proteomes" id="UP000217199"/>
    </source>
</evidence>
<keyword evidence="3" id="KW-0689">Ribosomal protein</keyword>
<evidence type="ECO:0000256" key="3">
    <source>
        <dbReference type="ARBA" id="ARBA00022980"/>
    </source>
</evidence>
<dbReference type="GO" id="GO:0005739">
    <property type="term" value="C:mitochondrion"/>
    <property type="evidence" value="ECO:0007669"/>
    <property type="project" value="UniProtKB-SubCell"/>
</dbReference>
<evidence type="ECO:0000313" key="8">
    <source>
        <dbReference type="EMBL" id="PAV23407.1"/>
    </source>
</evidence>
<evidence type="ECO:0000256" key="6">
    <source>
        <dbReference type="ARBA" id="ARBA00035132"/>
    </source>
</evidence>
<dbReference type="GO" id="GO:0005840">
    <property type="term" value="C:ribosome"/>
    <property type="evidence" value="ECO:0007669"/>
    <property type="project" value="UniProtKB-KW"/>
</dbReference>
<evidence type="ECO:0000256" key="5">
    <source>
        <dbReference type="ARBA" id="ARBA00023274"/>
    </source>
</evidence>
<evidence type="ECO:0000256" key="2">
    <source>
        <dbReference type="ARBA" id="ARBA00008970"/>
    </source>
</evidence>
<comment type="subcellular location">
    <subcellularLocation>
        <location evidence="1">Mitochondrion</location>
    </subcellularLocation>
</comment>
<dbReference type="AlphaFoldDB" id="A0A286UUZ8"/>
<dbReference type="InterPro" id="IPR013219">
    <property type="entry name" value="Ribosomal_mS33"/>
</dbReference>
<protein>
    <recommendedName>
        <fullName evidence="6">Small ribosomal subunit protein mS33</fullName>
    </recommendedName>
</protein>
<keyword evidence="9" id="KW-1185">Reference proteome</keyword>
<gene>
    <name evidence="8" type="ORF">PNOK_0047500</name>
</gene>